<accession>A0A410FV99</accession>
<protein>
    <submittedName>
        <fullName evidence="1">Uncharacterized protein</fullName>
    </submittedName>
</protein>
<dbReference type="EMBL" id="CP034928">
    <property type="protein sequence ID" value="QAA76902.1"/>
    <property type="molecule type" value="Genomic_DNA"/>
</dbReference>
<name>A0A410FV99_BIPS1</name>
<sequence>MEVTGLGIEFWIPALAGVTDAHRSPATRLLGEYRVSAPWNKRARNKI</sequence>
<organism evidence="1 2">
    <name type="scientific">Bipolaricaulis sibiricus</name>
    <dbReference type="NCBI Taxonomy" id="2501609"/>
    <lineage>
        <taxon>Bacteria</taxon>
        <taxon>Candidatus Bipolaricaulota</taxon>
        <taxon>Candidatus Bipolaricaulia</taxon>
        <taxon>Candidatus Bipolaricaulales</taxon>
        <taxon>Candidatus Bipolaricaulaceae</taxon>
        <taxon>Candidatus Bipolaricaulis</taxon>
    </lineage>
</organism>
<dbReference type="AlphaFoldDB" id="A0A410FV99"/>
<reference evidence="2" key="1">
    <citation type="submission" date="2018-12" db="EMBL/GenBank/DDBJ databases">
        <title>Complete genome sequence of an uncultured bacterium of the candidate phylum Bipolaricaulota.</title>
        <authorList>
            <person name="Kadnikov V.V."/>
            <person name="Mardanov A.V."/>
            <person name="Beletsky A.V."/>
            <person name="Frank Y.A."/>
            <person name="Karnachuk O.V."/>
            <person name="Ravin N.V."/>
        </authorList>
    </citation>
    <scope>NUCLEOTIDE SEQUENCE [LARGE SCALE GENOMIC DNA]</scope>
</reference>
<proteinExistence type="predicted"/>
<evidence type="ECO:0000313" key="2">
    <source>
        <dbReference type="Proteomes" id="UP000287233"/>
    </source>
</evidence>
<dbReference type="KEGG" id="bih:BIP78_1136"/>
<dbReference type="Proteomes" id="UP000287233">
    <property type="component" value="Chromosome"/>
</dbReference>
<evidence type="ECO:0000313" key="1">
    <source>
        <dbReference type="EMBL" id="QAA76902.1"/>
    </source>
</evidence>
<gene>
    <name evidence="1" type="ORF">BIP78_1136</name>
</gene>